<comment type="pathway">
    <text evidence="4">Purine metabolism; IMP biosynthesis via salvage pathway; IMP from inosine: step 1/1.</text>
</comment>
<dbReference type="PANTHER" id="PTHR43320:SF3">
    <property type="entry name" value="CARBOHYDRATE KINASE PFKB DOMAIN-CONTAINING PROTEIN"/>
    <property type="match status" value="1"/>
</dbReference>
<keyword evidence="3 4" id="KW-0418">Kinase</keyword>
<keyword evidence="4" id="KW-0460">Magnesium</keyword>
<evidence type="ECO:0000256" key="1">
    <source>
        <dbReference type="ARBA" id="ARBA00010688"/>
    </source>
</evidence>
<keyword evidence="4" id="KW-0660">Purine salvage</keyword>
<comment type="similarity">
    <text evidence="1 4">Belongs to the carbohydrate kinase PfkB family.</text>
</comment>
<sequence>MKFPGKRKSKHYFPVSARDPLLQSVLSEQENGSWVVGIDQTLVDIEAKVDDDFLARYGLSAGHSLVIEDGIAEALYHELMENALISHQFAGGTIGNTLHNYSVLADDRSVLLGVMCNNIQIGGYAYRYLCNTSSRMDLNYLQGVDGAIGRCFTLIGEHGERTFAISPGQMNQLQAENIPEEVIAGASALVLTSYLVRCKAGEPMPAATMQAIAYAKRHNVPVVLTLGTKFVIGDNPQFWRDFLREHVSIVAMNEEEAFALTGESDPLLAANMALDWVDLVLCTAGPTGLYMAAYTEETNKRNTNHPLLPGAIAEFNQYEFSRAMRYQDCEQPLRIFSHIAPYMGGPEKIMNTNGAGDGALAALLHDITANNYHRQKVPNSSKHARPFLTYSSLAQVCKYANRVSYQVLNQHSPRLTRGLPEREDSLEESYWDR</sequence>
<keyword evidence="4" id="KW-0067">ATP-binding</keyword>
<dbReference type="PANTHER" id="PTHR43320">
    <property type="entry name" value="SUGAR KINASE"/>
    <property type="match status" value="1"/>
</dbReference>
<dbReference type="InterPro" id="IPR029056">
    <property type="entry name" value="Ribokinase-like"/>
</dbReference>
<evidence type="ECO:0000313" key="6">
    <source>
        <dbReference type="EMBL" id="MFH8133718.1"/>
    </source>
</evidence>
<dbReference type="EC" id="2.7.1.73" evidence="4"/>
<comment type="caution">
    <text evidence="6">The sequence shown here is derived from an EMBL/GenBank/DDBJ whole genome shotgun (WGS) entry which is preliminary data.</text>
</comment>
<evidence type="ECO:0000259" key="5">
    <source>
        <dbReference type="Pfam" id="PF00294"/>
    </source>
</evidence>
<dbReference type="RefSeq" id="WP_397212922.1">
    <property type="nucleotide sequence ID" value="NZ_JBGFSN010000004.1"/>
</dbReference>
<dbReference type="SUPFAM" id="SSF53613">
    <property type="entry name" value="Ribokinase-like"/>
    <property type="match status" value="1"/>
</dbReference>
<organism evidence="6 7">
    <name type="scientific">Pantoea osteomyelitidis</name>
    <dbReference type="NCBI Taxonomy" id="3230026"/>
    <lineage>
        <taxon>Bacteria</taxon>
        <taxon>Pseudomonadati</taxon>
        <taxon>Pseudomonadota</taxon>
        <taxon>Gammaproteobacteria</taxon>
        <taxon>Enterobacterales</taxon>
        <taxon>Erwiniaceae</taxon>
        <taxon>Pantoea</taxon>
    </lineage>
</organism>
<name>A0ABW7PU60_9GAMM</name>
<dbReference type="InterPro" id="IPR052700">
    <property type="entry name" value="Carb_kinase_PfkB-like"/>
</dbReference>
<comment type="catalytic activity">
    <reaction evidence="4">
        <text>inosine + ATP = IMP + ADP + H(+)</text>
        <dbReference type="Rhea" id="RHEA:21140"/>
        <dbReference type="ChEBI" id="CHEBI:15378"/>
        <dbReference type="ChEBI" id="CHEBI:17596"/>
        <dbReference type="ChEBI" id="CHEBI:30616"/>
        <dbReference type="ChEBI" id="CHEBI:58053"/>
        <dbReference type="ChEBI" id="CHEBI:456216"/>
        <dbReference type="EC" id="2.7.1.73"/>
    </reaction>
</comment>
<dbReference type="GO" id="GO:0016301">
    <property type="term" value="F:kinase activity"/>
    <property type="evidence" value="ECO:0007669"/>
    <property type="project" value="UniProtKB-KW"/>
</dbReference>
<dbReference type="Pfam" id="PF00294">
    <property type="entry name" value="PfkB"/>
    <property type="match status" value="1"/>
</dbReference>
<keyword evidence="4" id="KW-0547">Nucleotide-binding</keyword>
<dbReference type="Gene3D" id="3.40.1190.20">
    <property type="match status" value="1"/>
</dbReference>
<dbReference type="InterPro" id="IPR002173">
    <property type="entry name" value="Carboh/pur_kinase_PfkB_CS"/>
</dbReference>
<dbReference type="InterPro" id="IPR011611">
    <property type="entry name" value="PfkB_dom"/>
</dbReference>
<evidence type="ECO:0000256" key="4">
    <source>
        <dbReference type="HAMAP-Rule" id="MF_02246"/>
    </source>
</evidence>
<evidence type="ECO:0000313" key="7">
    <source>
        <dbReference type="Proteomes" id="UP001611251"/>
    </source>
</evidence>
<dbReference type="NCBIfam" id="NF011655">
    <property type="entry name" value="PRK15074.1"/>
    <property type="match status" value="1"/>
</dbReference>
<accession>A0ABW7PU60</accession>
<dbReference type="Proteomes" id="UP001611251">
    <property type="component" value="Unassembled WGS sequence"/>
</dbReference>
<feature type="binding site" evidence="4">
    <location>
        <begin position="92"/>
        <end position="96"/>
    </location>
    <ligand>
        <name>GMP</name>
        <dbReference type="ChEBI" id="CHEBI:58115"/>
    </ligand>
</feature>
<keyword evidence="7" id="KW-1185">Reference proteome</keyword>
<protein>
    <recommendedName>
        <fullName evidence="4">Guanosine-inosine kinase</fullName>
        <ecNumber evidence="4">2.7.1.73</ecNumber>
    </recommendedName>
</protein>
<dbReference type="InterPro" id="IPR046405">
    <property type="entry name" value="IngK"/>
</dbReference>
<comment type="cofactor">
    <cofactor evidence="4">
        <name>Mg(2+)</name>
        <dbReference type="ChEBI" id="CHEBI:18420"/>
    </cofactor>
</comment>
<keyword evidence="2 4" id="KW-0808">Transferase</keyword>
<feature type="domain" description="Carbohydrate kinase PfkB" evidence="5">
    <location>
        <begin position="147"/>
        <end position="293"/>
    </location>
</feature>
<evidence type="ECO:0000256" key="3">
    <source>
        <dbReference type="ARBA" id="ARBA00022777"/>
    </source>
</evidence>
<feature type="binding site" evidence="4">
    <location>
        <position position="197"/>
    </location>
    <ligand>
        <name>GMP</name>
        <dbReference type="ChEBI" id="CHEBI:58115"/>
    </ligand>
</feature>
<gene>
    <name evidence="4" type="primary">gsk</name>
    <name evidence="6" type="ORF">ABU178_05925</name>
</gene>
<feature type="binding site" evidence="4">
    <location>
        <begin position="283"/>
        <end position="288"/>
    </location>
    <ligand>
        <name>ATP</name>
        <dbReference type="ChEBI" id="CHEBI:30616"/>
    </ligand>
</feature>
<evidence type="ECO:0000256" key="2">
    <source>
        <dbReference type="ARBA" id="ARBA00022679"/>
    </source>
</evidence>
<comment type="catalytic activity">
    <reaction evidence="4">
        <text>guanosine + ATP = GMP + ADP + H(+)</text>
        <dbReference type="Rhea" id="RHEA:27710"/>
        <dbReference type="ChEBI" id="CHEBI:15378"/>
        <dbReference type="ChEBI" id="CHEBI:16750"/>
        <dbReference type="ChEBI" id="CHEBI:30616"/>
        <dbReference type="ChEBI" id="CHEBI:58115"/>
        <dbReference type="ChEBI" id="CHEBI:456216"/>
        <dbReference type="EC" id="2.7.1.73"/>
    </reaction>
</comment>
<reference evidence="6 7" key="1">
    <citation type="submission" date="2024-08" db="EMBL/GenBank/DDBJ databases">
        <title>Pantoea ronii - a newly identified human opportunistic pathogen.</title>
        <authorList>
            <person name="Keidar-Friedman D."/>
            <person name="Sorek N."/>
            <person name="Leshin-Carmel D."/>
            <person name="Tsur A."/>
            <person name="Amsalem M."/>
            <person name="Tolkach D."/>
            <person name="Brosh-Nissimov T."/>
        </authorList>
    </citation>
    <scope>NUCLEOTIDE SEQUENCE [LARGE SCALE GENOMIC DNA]</scope>
    <source>
        <strain evidence="6 7">AA23256</strain>
    </source>
</reference>
<proteinExistence type="inferred from homology"/>
<dbReference type="EMBL" id="JBGFSN010000004">
    <property type="protein sequence ID" value="MFH8133718.1"/>
    <property type="molecule type" value="Genomic_DNA"/>
</dbReference>
<feature type="binding site" evidence="4">
    <location>
        <begin position="39"/>
        <end position="44"/>
    </location>
    <ligand>
        <name>GMP</name>
        <dbReference type="ChEBI" id="CHEBI:58115"/>
    </ligand>
</feature>
<feature type="binding site" evidence="4">
    <location>
        <position position="356"/>
    </location>
    <ligand>
        <name>ATP</name>
        <dbReference type="ChEBI" id="CHEBI:30616"/>
    </ligand>
</feature>
<dbReference type="PROSITE" id="PS00584">
    <property type="entry name" value="PFKB_KINASES_2"/>
    <property type="match status" value="1"/>
</dbReference>
<dbReference type="HAMAP" id="MF_02246">
    <property type="entry name" value="Gua_Ino_kinase"/>
    <property type="match status" value="1"/>
</dbReference>
<comment type="function">
    <text evidence="4">Catalyzes the phosphorylation of guanosine and inosine to GMP and IMP, respectively.</text>
</comment>
<feature type="binding site" evidence="4">
    <location>
        <position position="401"/>
    </location>
    <ligand>
        <name>ATP</name>
        <dbReference type="ChEBI" id="CHEBI:30616"/>
    </ligand>
</feature>
<comment type="pathway">
    <text evidence="4">Purine metabolism; GMP biosynthesis via salvage pathway.</text>
</comment>